<dbReference type="AlphaFoldDB" id="A0A9D1DEY1"/>
<gene>
    <name evidence="1" type="ORF">IAB89_09100</name>
</gene>
<protein>
    <submittedName>
        <fullName evidence="1">Uncharacterized protein</fullName>
    </submittedName>
</protein>
<organism evidence="1 2">
    <name type="scientific">Candidatus Caccousia avicola</name>
    <dbReference type="NCBI Taxonomy" id="2840721"/>
    <lineage>
        <taxon>Bacteria</taxon>
        <taxon>Bacillati</taxon>
        <taxon>Bacillota</taxon>
        <taxon>Clostridia</taxon>
        <taxon>Eubacteriales</taxon>
        <taxon>Oscillospiraceae</taxon>
        <taxon>Oscillospiraceae incertae sedis</taxon>
        <taxon>Candidatus Caccousia</taxon>
    </lineage>
</organism>
<sequence length="121" mass="13414">MEEQTLSVVQEKAVGAYTHTFKEPFSWQGHTFEELTFDFASLTGGDSLAIEEELLLLNKTAFVPALSGEYLVRMAARACTTVIQEPGGRRTRIGMDALRAMPITEYNAIIGRARNFLLSAK</sequence>
<proteinExistence type="predicted"/>
<reference evidence="1" key="2">
    <citation type="journal article" date="2021" name="PeerJ">
        <title>Extensive microbial diversity within the chicken gut microbiome revealed by metagenomics and culture.</title>
        <authorList>
            <person name="Gilroy R."/>
            <person name="Ravi A."/>
            <person name="Getino M."/>
            <person name="Pursley I."/>
            <person name="Horton D.L."/>
            <person name="Alikhan N.F."/>
            <person name="Baker D."/>
            <person name="Gharbi K."/>
            <person name="Hall N."/>
            <person name="Watson M."/>
            <person name="Adriaenssens E.M."/>
            <person name="Foster-Nyarko E."/>
            <person name="Jarju S."/>
            <person name="Secka A."/>
            <person name="Antonio M."/>
            <person name="Oren A."/>
            <person name="Chaudhuri R.R."/>
            <person name="La Ragione R."/>
            <person name="Hildebrand F."/>
            <person name="Pallen M.J."/>
        </authorList>
    </citation>
    <scope>NUCLEOTIDE SEQUENCE</scope>
    <source>
        <strain evidence="1">ChiSxjej1B13-7958</strain>
    </source>
</reference>
<dbReference type="EMBL" id="DVGZ01000100">
    <property type="protein sequence ID" value="HIR47790.1"/>
    <property type="molecule type" value="Genomic_DNA"/>
</dbReference>
<accession>A0A9D1DEY1</accession>
<name>A0A9D1DEY1_9FIRM</name>
<evidence type="ECO:0000313" key="1">
    <source>
        <dbReference type="EMBL" id="HIR47790.1"/>
    </source>
</evidence>
<dbReference type="Proteomes" id="UP000824242">
    <property type="component" value="Unassembled WGS sequence"/>
</dbReference>
<comment type="caution">
    <text evidence="1">The sequence shown here is derived from an EMBL/GenBank/DDBJ whole genome shotgun (WGS) entry which is preliminary data.</text>
</comment>
<reference evidence="1" key="1">
    <citation type="submission" date="2020-10" db="EMBL/GenBank/DDBJ databases">
        <authorList>
            <person name="Gilroy R."/>
        </authorList>
    </citation>
    <scope>NUCLEOTIDE SEQUENCE</scope>
    <source>
        <strain evidence="1">ChiSxjej1B13-7958</strain>
    </source>
</reference>
<evidence type="ECO:0000313" key="2">
    <source>
        <dbReference type="Proteomes" id="UP000824242"/>
    </source>
</evidence>